<evidence type="ECO:0000313" key="2">
    <source>
        <dbReference type="Proteomes" id="UP000500791"/>
    </source>
</evidence>
<name>A0A6G7VMP4_9RHOB</name>
<organism evidence="1 2">
    <name type="scientific">Pontivivens nitratireducens</name>
    <dbReference type="NCBI Taxonomy" id="2758038"/>
    <lineage>
        <taxon>Bacteria</taxon>
        <taxon>Pseudomonadati</taxon>
        <taxon>Pseudomonadota</taxon>
        <taxon>Alphaproteobacteria</taxon>
        <taxon>Rhodobacterales</taxon>
        <taxon>Paracoccaceae</taxon>
        <taxon>Pontivivens</taxon>
    </lineage>
</organism>
<reference evidence="1 2" key="1">
    <citation type="submission" date="2020-03" db="EMBL/GenBank/DDBJ databases">
        <title>Complete genome sequence of Monaibacterium sp. ALG8 with diverse plasmids.</title>
        <authorList>
            <person name="Sun C."/>
        </authorList>
    </citation>
    <scope>NUCLEOTIDE SEQUENCE [LARGE SCALE GENOMIC DNA]</scope>
    <source>
        <strain evidence="1 2">ALG8</strain>
    </source>
</reference>
<gene>
    <name evidence="1" type="ORF">G8E03_11120</name>
</gene>
<dbReference type="RefSeq" id="WP_166191729.1">
    <property type="nucleotide sequence ID" value="NZ_CP049811.1"/>
</dbReference>
<sequence length="157" mass="16214">MRIAFFLPLTLMIACTPPGQDRSDPRRLSAHVSPRAGCGVPTLAGGEAGIGYAGIPATQSALLGRWVDGVWDDTGACHALTVEQIATDGSVTATFATGASAVAPPTARRVTGHVDAEGVLELELPDGSRAIYALDGAILRGAHFRNEVMRPVALARG</sequence>
<dbReference type="EMBL" id="CP049811">
    <property type="protein sequence ID" value="QIK41274.1"/>
    <property type="molecule type" value="Genomic_DNA"/>
</dbReference>
<dbReference type="Proteomes" id="UP000500791">
    <property type="component" value="Chromosome"/>
</dbReference>
<keyword evidence="2" id="KW-1185">Reference proteome</keyword>
<dbReference type="AlphaFoldDB" id="A0A6G7VMP4"/>
<accession>A0A6G7VMP4</accession>
<evidence type="ECO:0000313" key="1">
    <source>
        <dbReference type="EMBL" id="QIK41274.1"/>
    </source>
</evidence>
<proteinExistence type="predicted"/>
<dbReference type="KEGG" id="mon:G8E03_11120"/>
<protein>
    <recommendedName>
        <fullName evidence="3">Lipoprotein</fullName>
    </recommendedName>
</protein>
<evidence type="ECO:0008006" key="3">
    <source>
        <dbReference type="Google" id="ProtNLM"/>
    </source>
</evidence>
<dbReference type="PROSITE" id="PS51257">
    <property type="entry name" value="PROKAR_LIPOPROTEIN"/>
    <property type="match status" value="1"/>
</dbReference>